<comment type="caution">
    <text evidence="5">The sequence shown here is derived from an EMBL/GenBank/DDBJ whole genome shotgun (WGS) entry which is preliminary data.</text>
</comment>
<name>A0ABP4JY84_9ACTN</name>
<protein>
    <submittedName>
        <fullName evidence="5">AMP-dependent synthetase/ligase</fullName>
    </submittedName>
</protein>
<dbReference type="Pfam" id="PF23562">
    <property type="entry name" value="AMP-binding_C_3"/>
    <property type="match status" value="1"/>
</dbReference>
<proteinExistence type="predicted"/>
<keyword evidence="2" id="KW-0067">ATP-binding</keyword>
<feature type="region of interest" description="Disordered" evidence="3">
    <location>
        <begin position="628"/>
        <end position="650"/>
    </location>
</feature>
<dbReference type="EMBL" id="BAAAIZ010000130">
    <property type="protein sequence ID" value="GAA1435476.1"/>
    <property type="molecule type" value="Genomic_DNA"/>
</dbReference>
<evidence type="ECO:0000259" key="4">
    <source>
        <dbReference type="Pfam" id="PF00501"/>
    </source>
</evidence>
<evidence type="ECO:0000256" key="1">
    <source>
        <dbReference type="ARBA" id="ARBA00022741"/>
    </source>
</evidence>
<dbReference type="PANTHER" id="PTHR43272">
    <property type="entry name" value="LONG-CHAIN-FATTY-ACID--COA LIGASE"/>
    <property type="match status" value="1"/>
</dbReference>
<gene>
    <name evidence="5" type="ORF">GCM10009601_61620</name>
</gene>
<dbReference type="Gene3D" id="3.40.50.12780">
    <property type="entry name" value="N-terminal domain of ligase-like"/>
    <property type="match status" value="1"/>
</dbReference>
<sequence length="650" mass="70569">MTLLIGPVTPRTRQEQCMRDLALAPPSAPPLTGGLADSLFDMAEANPTLPMLARRPDPSSQTWEEVTAVEFRDEVVDLAKGLIASGISPGARVAVMARTRYEWTVLCYALWTVGAEVVPIYPTSSREQVEWILKDSGCVAVLVEDEQGVMTVGSVCAQLPSLQHVWQLDAGALGQLVAQGEQVPLATVDSMRRIVLPDSTAVVAYTSGTSGQALGCALSHRGLAMVCDTLLAGWKHTVAAPGEQGAVLAFLPLSHVYGLMIQCLCVRGGLLMGHEPDMSAEALAAALRSFRPTYLYAVPSLLEKIYKNFLRASQQAGRGALFERAAETARDFAEALERQRLGRGPGPGFDLRLQHALYERTVYRRLRATLGGRVRRATSGGSPLNRDLSLFYEGIGIYVHDGYGLTETSGGLTMQPYGREKSGTVGQVLPGMEIRLADDGEILVRGPAVFQGYVGDEAATRAALRDGWLATGDLGRLDEEGYLTITGRKKDIIITSSGKSVAPAALEQRLRMHPLVHQAVVVGDNRPCVGALITLDPEFVAHWRAALSLPGDAPTREAREENALREEIGRAVAAANSSVSRSESIRVFRVLPEPFEVSNGLLTPSMKLRRDEIVRRYALEIDAMYQSRSRRRAGTEEPSSIWDDPDNVFR</sequence>
<organism evidence="5 6">
    <name type="scientific">Streptomyces thermospinosisporus</name>
    <dbReference type="NCBI Taxonomy" id="161482"/>
    <lineage>
        <taxon>Bacteria</taxon>
        <taxon>Bacillati</taxon>
        <taxon>Actinomycetota</taxon>
        <taxon>Actinomycetes</taxon>
        <taxon>Kitasatosporales</taxon>
        <taxon>Streptomycetaceae</taxon>
        <taxon>Streptomyces</taxon>
    </lineage>
</organism>
<reference evidence="6" key="1">
    <citation type="journal article" date="2019" name="Int. J. Syst. Evol. Microbiol.">
        <title>The Global Catalogue of Microorganisms (GCM) 10K type strain sequencing project: providing services to taxonomists for standard genome sequencing and annotation.</title>
        <authorList>
            <consortium name="The Broad Institute Genomics Platform"/>
            <consortium name="The Broad Institute Genome Sequencing Center for Infectious Disease"/>
            <person name="Wu L."/>
            <person name="Ma J."/>
        </authorList>
    </citation>
    <scope>NUCLEOTIDE SEQUENCE [LARGE SCALE GENOMIC DNA]</scope>
    <source>
        <strain evidence="6">JCM 11756</strain>
    </source>
</reference>
<dbReference type="CDD" id="cd05907">
    <property type="entry name" value="VL_LC_FACS_like"/>
    <property type="match status" value="1"/>
</dbReference>
<accession>A0ABP4JY84</accession>
<dbReference type="Proteomes" id="UP001500973">
    <property type="component" value="Unassembled WGS sequence"/>
</dbReference>
<dbReference type="PANTHER" id="PTHR43272:SF33">
    <property type="entry name" value="AMP-BINDING DOMAIN-CONTAINING PROTEIN-RELATED"/>
    <property type="match status" value="1"/>
</dbReference>
<evidence type="ECO:0000313" key="6">
    <source>
        <dbReference type="Proteomes" id="UP001500973"/>
    </source>
</evidence>
<dbReference type="InterPro" id="IPR000873">
    <property type="entry name" value="AMP-dep_synth/lig_dom"/>
</dbReference>
<dbReference type="SUPFAM" id="SSF56801">
    <property type="entry name" value="Acetyl-CoA synthetase-like"/>
    <property type="match status" value="1"/>
</dbReference>
<evidence type="ECO:0000256" key="3">
    <source>
        <dbReference type="SAM" id="MobiDB-lite"/>
    </source>
</evidence>
<dbReference type="Pfam" id="PF00501">
    <property type="entry name" value="AMP-binding"/>
    <property type="match status" value="1"/>
</dbReference>
<keyword evidence="1" id="KW-0547">Nucleotide-binding</keyword>
<keyword evidence="6" id="KW-1185">Reference proteome</keyword>
<dbReference type="InterPro" id="IPR042099">
    <property type="entry name" value="ANL_N_sf"/>
</dbReference>
<evidence type="ECO:0000313" key="5">
    <source>
        <dbReference type="EMBL" id="GAA1435476.1"/>
    </source>
</evidence>
<feature type="domain" description="AMP-dependent synthetase/ligase" evidence="4">
    <location>
        <begin position="61"/>
        <end position="453"/>
    </location>
</feature>
<evidence type="ECO:0000256" key="2">
    <source>
        <dbReference type="ARBA" id="ARBA00022840"/>
    </source>
</evidence>